<dbReference type="SUPFAM" id="SSF101904">
    <property type="entry name" value="GyrA/ParC C-terminal domain-like"/>
    <property type="match status" value="1"/>
</dbReference>
<keyword evidence="4 7" id="KW-0238">DNA-binding</keyword>
<dbReference type="InterPro" id="IPR005742">
    <property type="entry name" value="TopoIV_A_Gneg"/>
</dbReference>
<dbReference type="InterPro" id="IPR002205">
    <property type="entry name" value="Topo_IIA_dom_A"/>
</dbReference>
<dbReference type="GO" id="GO:0003677">
    <property type="term" value="F:DNA binding"/>
    <property type="evidence" value="ECO:0007669"/>
    <property type="project" value="UniProtKB-UniRule"/>
</dbReference>
<dbReference type="Pfam" id="PF03989">
    <property type="entry name" value="DNA_gyraseA_C"/>
    <property type="match status" value="2"/>
</dbReference>
<evidence type="ECO:0000313" key="11">
    <source>
        <dbReference type="Proteomes" id="UP000295645"/>
    </source>
</evidence>
<dbReference type="GO" id="GO:0006265">
    <property type="term" value="P:DNA topological change"/>
    <property type="evidence" value="ECO:0007669"/>
    <property type="project" value="UniProtKB-UniRule"/>
</dbReference>
<dbReference type="HAMAP" id="MF_00936">
    <property type="entry name" value="ParC_type1"/>
    <property type="match status" value="1"/>
</dbReference>
<dbReference type="Gene3D" id="3.30.1360.40">
    <property type="match status" value="1"/>
</dbReference>
<dbReference type="Gene3D" id="1.10.268.10">
    <property type="entry name" value="Topoisomerase, domain 3"/>
    <property type="match status" value="1"/>
</dbReference>
<dbReference type="InterPro" id="IPR013760">
    <property type="entry name" value="Topo_IIA-like_dom_sf"/>
</dbReference>
<accession>A0A4R3YGZ3</accession>
<evidence type="ECO:0000256" key="8">
    <source>
        <dbReference type="PROSITE-ProRule" id="PRU01384"/>
    </source>
</evidence>
<dbReference type="SUPFAM" id="SSF56719">
    <property type="entry name" value="Type II DNA topoisomerase"/>
    <property type="match status" value="1"/>
</dbReference>
<feature type="site" description="Transition state stabilizer" evidence="7">
    <location>
        <position position="175"/>
    </location>
</feature>
<dbReference type="GO" id="GO:0005694">
    <property type="term" value="C:chromosome"/>
    <property type="evidence" value="ECO:0007669"/>
    <property type="project" value="InterPro"/>
</dbReference>
<feature type="site" description="Interaction with DNA" evidence="7">
    <location>
        <position position="133"/>
    </location>
</feature>
<dbReference type="Proteomes" id="UP000295645">
    <property type="component" value="Unassembled WGS sequence"/>
</dbReference>
<dbReference type="InterPro" id="IPR006691">
    <property type="entry name" value="GyrA/parC_rep"/>
</dbReference>
<keyword evidence="3 7" id="KW-0799">Topoisomerase</keyword>
<evidence type="ECO:0000256" key="7">
    <source>
        <dbReference type="HAMAP-Rule" id="MF_00936"/>
    </source>
</evidence>
<dbReference type="FunFam" id="1.10.268.10:FF:000001">
    <property type="entry name" value="DNA gyrase subunit A"/>
    <property type="match status" value="1"/>
</dbReference>
<reference evidence="10 11" key="1">
    <citation type="submission" date="2019-03" db="EMBL/GenBank/DDBJ databases">
        <title>Above-ground endophytic microbial communities from plants in different locations in the United States.</title>
        <authorList>
            <person name="Frank C."/>
        </authorList>
    </citation>
    <scope>NUCLEOTIDE SEQUENCE [LARGE SCALE GENOMIC DNA]</scope>
    <source>
        <strain evidence="10 11">LP_13_YM</strain>
    </source>
</reference>
<dbReference type="Pfam" id="PF00521">
    <property type="entry name" value="DNA_topoisoIV"/>
    <property type="match status" value="1"/>
</dbReference>
<dbReference type="AlphaFoldDB" id="A0A4R3YGZ3"/>
<comment type="function">
    <text evidence="7">Topoisomerase IV is essential for chromosome segregation. It relaxes supercoiled DNA. Performs the decatenation events required during the replication of a circular DNA molecule.</text>
</comment>
<dbReference type="PROSITE" id="PS52040">
    <property type="entry name" value="TOPO_IIA"/>
    <property type="match status" value="1"/>
</dbReference>
<evidence type="ECO:0000313" key="10">
    <source>
        <dbReference type="EMBL" id="TCV91865.1"/>
    </source>
</evidence>
<feature type="active site" description="O-(5'-phospho-DNA)-tyrosine intermediate" evidence="7 8">
    <location>
        <position position="176"/>
    </location>
</feature>
<sequence length="800" mass="88976">MLCAPVTCVCDLRLVPYARGRSPTVIPVYTHETPFWQHSRVNDAPMRAYRIAKSMNLQANYEQIPLKDYAERAYLDYSMYVVLDRALPFVGDGLKPVQRRIIYAMSELSLAATAKPKKSARTIGDVIGKFHPHGDSACYEAMVLMAQPFSYRYPLVDGHGNFGSPDDPKSFAAMRYTESRLTPIAEVLLSELGHGTVDWVPNFDGTMDEPSWLPARVPHVLLNGSMGIAVGMATDIPPHNLREIASACIRLLDDPDATIADLCEHVRGPDYPTIAEIITPRKELLAMYQTGNGSVRARAVYERDDGNIIITALPHQVSPSKILEQIAAQMRAKKLPMIEDLRDESDHENPIRLVLVPRSNRVDADEMMQHLFATTDMEKSFRVNLNMIGLDGRPQVKDLKMILTEWLRFRTDTVTRRLTHRLSRVERRLHMLEALRVAYLNLDEVIRIIRSEEEPKPVLIARFKLSEEQADYILETKLRQLARLEEMKINGERDLLEEERARINVLLKSPAKLKSLIKEELRSDAEKFGDDRRSPLIERSAAQALDESALVASEPVTVVLSLKGWVRAGKGHDIDGEALSYRDGDSLLATVRARTTQQIAFVDSTGRAYSTAAHTLPSARGNGEPLTGRFSPPAGARFDAVAAGDNDTRLVLATDFGYGFVTRFEALTGRNKAGKQIITLGDGARVLAPAITADPSRDRIVVVTTEGHLLMFSVAELPELDKGKGNKLIEIPKAKLASAEERVAGVAVVTEGKGEVTLYAGQRKLTLKWADLVEYGGNRATRGNVLPRGLRRVERIETTG</sequence>
<evidence type="ECO:0000256" key="5">
    <source>
        <dbReference type="ARBA" id="ARBA00023136"/>
    </source>
</evidence>
<dbReference type="NCBIfam" id="TIGR01062">
    <property type="entry name" value="parC_Gneg"/>
    <property type="match status" value="1"/>
</dbReference>
<feature type="site" description="Interaction with DNA" evidence="7">
    <location>
        <position position="95"/>
    </location>
</feature>
<evidence type="ECO:0000256" key="4">
    <source>
        <dbReference type="ARBA" id="ARBA00023125"/>
    </source>
</evidence>
<dbReference type="InterPro" id="IPR013758">
    <property type="entry name" value="Topo_IIA_A/C_ab"/>
</dbReference>
<comment type="subcellular location">
    <subcellularLocation>
        <location evidence="7">Cell membrane</location>
        <topology evidence="7">Peripheral membrane protein</topology>
    </subcellularLocation>
</comment>
<dbReference type="EMBL" id="SMCS01000009">
    <property type="protein sequence ID" value="TCV91865.1"/>
    <property type="molecule type" value="Genomic_DNA"/>
</dbReference>
<dbReference type="PANTHER" id="PTHR43493">
    <property type="entry name" value="DNA GYRASE/TOPOISOMERASE SUBUNIT A"/>
    <property type="match status" value="1"/>
</dbReference>
<dbReference type="GO" id="GO:0009330">
    <property type="term" value="C:DNA topoisomerase type II (double strand cut, ATP-hydrolyzing) complex"/>
    <property type="evidence" value="ECO:0007669"/>
    <property type="project" value="TreeGrafter"/>
</dbReference>
<comment type="similarity">
    <text evidence="7">Belongs to the type II topoisomerase GyrA/ParC subunit family. ParC type 1 subfamily.</text>
</comment>
<evidence type="ECO:0000256" key="2">
    <source>
        <dbReference type="ARBA" id="ARBA00022475"/>
    </source>
</evidence>
<dbReference type="Gene3D" id="3.90.199.10">
    <property type="entry name" value="Topoisomerase II, domain 5"/>
    <property type="match status" value="1"/>
</dbReference>
<dbReference type="GO" id="GO:0005737">
    <property type="term" value="C:cytoplasm"/>
    <property type="evidence" value="ECO:0007669"/>
    <property type="project" value="TreeGrafter"/>
</dbReference>
<organism evidence="10 11">
    <name type="scientific">Luteibacter rhizovicinus</name>
    <dbReference type="NCBI Taxonomy" id="242606"/>
    <lineage>
        <taxon>Bacteria</taxon>
        <taxon>Pseudomonadati</taxon>
        <taxon>Pseudomonadota</taxon>
        <taxon>Gammaproteobacteria</taxon>
        <taxon>Lysobacterales</taxon>
        <taxon>Rhodanobacteraceae</taxon>
        <taxon>Luteibacter</taxon>
    </lineage>
</organism>
<evidence type="ECO:0000259" key="9">
    <source>
        <dbReference type="PROSITE" id="PS52040"/>
    </source>
</evidence>
<protein>
    <recommendedName>
        <fullName evidence="7">DNA topoisomerase 4 subunit A</fullName>
        <ecNumber evidence="7">5.6.2.2</ecNumber>
    </recommendedName>
    <alternativeName>
        <fullName evidence="7">Topoisomerase IV subunit A</fullName>
    </alternativeName>
</protein>
<evidence type="ECO:0000256" key="6">
    <source>
        <dbReference type="ARBA" id="ARBA00023235"/>
    </source>
</evidence>
<feature type="site" description="Interaction with DNA" evidence="7">
    <location>
        <position position="131"/>
    </location>
</feature>
<dbReference type="SMART" id="SM00434">
    <property type="entry name" value="TOP4c"/>
    <property type="match status" value="1"/>
</dbReference>
<dbReference type="InterPro" id="IPR013757">
    <property type="entry name" value="Topo_IIA_A_a_sf"/>
</dbReference>
<evidence type="ECO:0000256" key="3">
    <source>
        <dbReference type="ARBA" id="ARBA00023029"/>
    </source>
</evidence>
<feature type="domain" description="Topo IIA-type catalytic" evidence="9">
    <location>
        <begin position="87"/>
        <end position="550"/>
    </location>
</feature>
<comment type="subunit">
    <text evidence="7">Heterotetramer composed of ParC and ParE.</text>
</comment>
<evidence type="ECO:0000256" key="1">
    <source>
        <dbReference type="ARBA" id="ARBA00000185"/>
    </source>
</evidence>
<dbReference type="NCBIfam" id="NF004044">
    <property type="entry name" value="PRK05561.1"/>
    <property type="match status" value="1"/>
</dbReference>
<gene>
    <name evidence="7" type="primary">parC</name>
    <name evidence="10" type="ORF">EC912_109100</name>
</gene>
<comment type="caution">
    <text evidence="10">The sequence shown here is derived from an EMBL/GenBank/DDBJ whole genome shotgun (WGS) entry which is preliminary data.</text>
</comment>
<keyword evidence="6 7" id="KW-0413">Isomerase</keyword>
<dbReference type="GO" id="GO:0003918">
    <property type="term" value="F:DNA topoisomerase type II (double strand cut, ATP-hydrolyzing) activity"/>
    <property type="evidence" value="ECO:0007669"/>
    <property type="project" value="UniProtKB-UniRule"/>
</dbReference>
<proteinExistence type="inferred from homology"/>
<dbReference type="InterPro" id="IPR035516">
    <property type="entry name" value="Gyrase/topoIV_suA_C"/>
</dbReference>
<comment type="catalytic activity">
    <reaction evidence="1 7 8">
        <text>ATP-dependent breakage, passage and rejoining of double-stranded DNA.</text>
        <dbReference type="EC" id="5.6.2.2"/>
    </reaction>
</comment>
<dbReference type="GO" id="GO:0019897">
    <property type="term" value="C:extrinsic component of plasma membrane"/>
    <property type="evidence" value="ECO:0007669"/>
    <property type="project" value="UniProtKB-UniRule"/>
</dbReference>
<dbReference type="GO" id="GO:0005524">
    <property type="term" value="F:ATP binding"/>
    <property type="evidence" value="ECO:0007669"/>
    <property type="project" value="InterPro"/>
</dbReference>
<name>A0A4R3YGZ3_9GAMM</name>
<keyword evidence="11" id="KW-1185">Reference proteome</keyword>
<keyword evidence="5 7" id="KW-0472">Membrane</keyword>
<keyword evidence="2 7" id="KW-1003">Cell membrane</keyword>
<dbReference type="Gene3D" id="2.120.10.90">
    <property type="entry name" value="DNA gyrase/topoisomerase IV, subunit A, C-terminal"/>
    <property type="match status" value="1"/>
</dbReference>
<dbReference type="CDD" id="cd00187">
    <property type="entry name" value="TOP4c"/>
    <property type="match status" value="1"/>
</dbReference>
<dbReference type="GO" id="GO:0007059">
    <property type="term" value="P:chromosome segregation"/>
    <property type="evidence" value="ECO:0007669"/>
    <property type="project" value="UniProtKB-UniRule"/>
</dbReference>
<dbReference type="InterPro" id="IPR050220">
    <property type="entry name" value="Type_II_DNA_Topoisomerases"/>
</dbReference>
<dbReference type="EC" id="5.6.2.2" evidence="7"/>
<dbReference type="PANTHER" id="PTHR43493:SF1">
    <property type="entry name" value="DNA TOPOISOMERASE 4 SUBUNIT A"/>
    <property type="match status" value="1"/>
</dbReference>